<evidence type="ECO:0000256" key="3">
    <source>
        <dbReference type="ARBA" id="ARBA00022475"/>
    </source>
</evidence>
<feature type="transmembrane region" description="Helical" evidence="8">
    <location>
        <begin position="69"/>
        <end position="87"/>
    </location>
</feature>
<protein>
    <submittedName>
        <fullName evidence="9">MBOAT family protein</fullName>
    </submittedName>
</protein>
<feature type="transmembrane region" description="Helical" evidence="8">
    <location>
        <begin position="30"/>
        <end position="63"/>
    </location>
</feature>
<dbReference type="PIRSF" id="PIRSF500217">
    <property type="entry name" value="AlgI"/>
    <property type="match status" value="1"/>
</dbReference>
<keyword evidence="4 8" id="KW-0812">Transmembrane</keyword>
<comment type="similarity">
    <text evidence="2 7">Belongs to the membrane-bound acyltransferase family.</text>
</comment>
<dbReference type="GO" id="GO:0042121">
    <property type="term" value="P:alginic acid biosynthetic process"/>
    <property type="evidence" value="ECO:0007669"/>
    <property type="project" value="InterPro"/>
</dbReference>
<feature type="transmembrane region" description="Helical" evidence="8">
    <location>
        <begin position="412"/>
        <end position="433"/>
    </location>
</feature>
<proteinExistence type="inferred from homology"/>
<dbReference type="InterPro" id="IPR051085">
    <property type="entry name" value="MB_O-acyltransferase"/>
</dbReference>
<keyword evidence="7" id="KW-0808">Transferase</keyword>
<feature type="transmembrane region" description="Helical" evidence="8">
    <location>
        <begin position="364"/>
        <end position="381"/>
    </location>
</feature>
<name>A0A923I6X9_9FIRM</name>
<evidence type="ECO:0000313" key="10">
    <source>
        <dbReference type="Proteomes" id="UP000659630"/>
    </source>
</evidence>
<dbReference type="InterPro" id="IPR028362">
    <property type="entry name" value="AlgI"/>
</dbReference>
<evidence type="ECO:0000256" key="8">
    <source>
        <dbReference type="SAM" id="Phobius"/>
    </source>
</evidence>
<dbReference type="RefSeq" id="WP_186887330.1">
    <property type="nucleotide sequence ID" value="NZ_JACONZ010000002.1"/>
</dbReference>
<dbReference type="GO" id="GO:0005886">
    <property type="term" value="C:plasma membrane"/>
    <property type="evidence" value="ECO:0007669"/>
    <property type="project" value="UniProtKB-SubCell"/>
</dbReference>
<dbReference type="PANTHER" id="PTHR13285:SF18">
    <property type="entry name" value="PROTEIN-CYSTEINE N-PALMITOYLTRANSFERASE RASP"/>
    <property type="match status" value="1"/>
</dbReference>
<dbReference type="Proteomes" id="UP000659630">
    <property type="component" value="Unassembled WGS sequence"/>
</dbReference>
<dbReference type="InterPro" id="IPR004299">
    <property type="entry name" value="MBOAT_fam"/>
</dbReference>
<accession>A0A923I6X9</accession>
<sequence length="482" mass="53617">MPVFSFAFFGFFAAVFALYWLAPHRWRMGLLFAASLGFYALFGLSYTLLLLACMAGCWAGGLWLGRGRSRARLALCVVLALAPLFLFKYLDFLAGGLAALSGLLGAPFSAPYLKWAQPVGVSYYTFQMISYLVDVYRQKTAPEKNFFACGVSLSLFLQVTSGPLTRPRELLPQLRRERAFDAAQGVAAAQLVLLGLFKKIVVADALAYYTKAVYHDPTRLYGLSLIVAALFYTVQIYADFSGYTDMMRGFGGLLGLELAENFNAPYLSRSVKEFWKRWHISLSSWLMEYVYIPLGGSRAGRPRYYFNLFFTFVVSGLWHGASAPMLVWGALHGAYMVVGAATLEPRRRACRALRLRRDGLPARVWQTLVTFVLVGFAWIFFGAPDLATAGYIVTHLFTGFVPTVAHLKESLVLLGLSADACVRFAVLFAALFAVDLAARDRGWRAWLSARRPWVQAVICYLLAAALVFWGNLGGGNSMYFQF</sequence>
<feature type="transmembrane region" description="Helical" evidence="8">
    <location>
        <begin position="220"/>
        <end position="238"/>
    </location>
</feature>
<dbReference type="AlphaFoldDB" id="A0A923I6X9"/>
<dbReference type="InterPro" id="IPR024194">
    <property type="entry name" value="Ac/AlaTfrase_AlgI/DltB"/>
</dbReference>
<comment type="subcellular location">
    <subcellularLocation>
        <location evidence="1">Cell membrane</location>
        <topology evidence="1">Multi-pass membrane protein</topology>
    </subcellularLocation>
</comment>
<feature type="transmembrane region" description="Helical" evidence="8">
    <location>
        <begin position="115"/>
        <end position="133"/>
    </location>
</feature>
<evidence type="ECO:0000256" key="1">
    <source>
        <dbReference type="ARBA" id="ARBA00004651"/>
    </source>
</evidence>
<evidence type="ECO:0000256" key="7">
    <source>
        <dbReference type="PIRNR" id="PIRNR016636"/>
    </source>
</evidence>
<dbReference type="EMBL" id="JACONZ010000002">
    <property type="protein sequence ID" value="MBC5580954.1"/>
    <property type="molecule type" value="Genomic_DNA"/>
</dbReference>
<organism evidence="9 10">
    <name type="scientific">Anaerofilum hominis</name>
    <dbReference type="NCBI Taxonomy" id="2763016"/>
    <lineage>
        <taxon>Bacteria</taxon>
        <taxon>Bacillati</taxon>
        <taxon>Bacillota</taxon>
        <taxon>Clostridia</taxon>
        <taxon>Eubacteriales</taxon>
        <taxon>Oscillospiraceae</taxon>
        <taxon>Anaerofilum</taxon>
    </lineage>
</organism>
<feature type="transmembrane region" description="Helical" evidence="8">
    <location>
        <begin position="387"/>
        <end position="405"/>
    </location>
</feature>
<evidence type="ECO:0000256" key="5">
    <source>
        <dbReference type="ARBA" id="ARBA00022989"/>
    </source>
</evidence>
<keyword evidence="3 7" id="KW-1003">Cell membrane</keyword>
<feature type="transmembrane region" description="Helical" evidence="8">
    <location>
        <begin position="453"/>
        <end position="472"/>
    </location>
</feature>
<keyword evidence="6 7" id="KW-0472">Membrane</keyword>
<reference evidence="9" key="1">
    <citation type="submission" date="2020-08" db="EMBL/GenBank/DDBJ databases">
        <title>Genome public.</title>
        <authorList>
            <person name="Liu C."/>
            <person name="Sun Q."/>
        </authorList>
    </citation>
    <scope>NUCLEOTIDE SEQUENCE</scope>
    <source>
        <strain evidence="9">BX8</strain>
    </source>
</reference>
<feature type="transmembrane region" description="Helical" evidence="8">
    <location>
        <begin position="185"/>
        <end position="208"/>
    </location>
</feature>
<dbReference type="Pfam" id="PF03062">
    <property type="entry name" value="MBOAT"/>
    <property type="match status" value="1"/>
</dbReference>
<keyword evidence="5 8" id="KW-1133">Transmembrane helix</keyword>
<gene>
    <name evidence="9" type="ORF">H8S23_05505</name>
</gene>
<feature type="transmembrane region" description="Helical" evidence="8">
    <location>
        <begin position="6"/>
        <end position="23"/>
    </location>
</feature>
<feature type="transmembrane region" description="Helical" evidence="8">
    <location>
        <begin position="326"/>
        <end position="343"/>
    </location>
</feature>
<comment type="caution">
    <text evidence="9">The sequence shown here is derived from an EMBL/GenBank/DDBJ whole genome shotgun (WGS) entry which is preliminary data.</text>
</comment>
<keyword evidence="7" id="KW-0012">Acyltransferase</keyword>
<evidence type="ECO:0000256" key="2">
    <source>
        <dbReference type="ARBA" id="ARBA00010323"/>
    </source>
</evidence>
<dbReference type="GO" id="GO:0016746">
    <property type="term" value="F:acyltransferase activity"/>
    <property type="evidence" value="ECO:0007669"/>
    <property type="project" value="UniProtKB-KW"/>
</dbReference>
<evidence type="ECO:0000256" key="4">
    <source>
        <dbReference type="ARBA" id="ARBA00022692"/>
    </source>
</evidence>
<keyword evidence="10" id="KW-1185">Reference proteome</keyword>
<evidence type="ECO:0000256" key="6">
    <source>
        <dbReference type="ARBA" id="ARBA00023136"/>
    </source>
</evidence>
<dbReference type="PIRSF" id="PIRSF016636">
    <property type="entry name" value="AlgI_DltB"/>
    <property type="match status" value="1"/>
</dbReference>
<feature type="transmembrane region" description="Helical" evidence="8">
    <location>
        <begin position="145"/>
        <end position="165"/>
    </location>
</feature>
<dbReference type="PANTHER" id="PTHR13285">
    <property type="entry name" value="ACYLTRANSFERASE"/>
    <property type="match status" value="1"/>
</dbReference>
<evidence type="ECO:0000313" key="9">
    <source>
        <dbReference type="EMBL" id="MBC5580954.1"/>
    </source>
</evidence>